<protein>
    <recommendedName>
        <fullName evidence="6">Competence protein ComGF</fullName>
    </recommendedName>
</protein>
<gene>
    <name evidence="3" type="ORF">C5L28_000482</name>
    <name evidence="2" type="ORF">LPKJCM_01735</name>
</gene>
<proteinExistence type="predicted"/>
<accession>A0A224VCE6</accession>
<keyword evidence="1" id="KW-0812">Transmembrane</keyword>
<dbReference type="OrthoDB" id="2319496at2"/>
<dbReference type="InterPro" id="IPR016977">
    <property type="entry name" value="ComGF"/>
</dbReference>
<dbReference type="Proteomes" id="UP000214739">
    <property type="component" value="Unassembled WGS sequence"/>
</dbReference>
<keyword evidence="1" id="KW-0472">Membrane</keyword>
<evidence type="ECO:0008006" key="6">
    <source>
        <dbReference type="Google" id="ProtNLM"/>
    </source>
</evidence>
<evidence type="ECO:0000313" key="5">
    <source>
        <dbReference type="Proteomes" id="UP000294668"/>
    </source>
</evidence>
<reference evidence="3" key="3">
    <citation type="submission" date="2019-02" db="EMBL/GenBank/DDBJ databases">
        <authorList>
            <person name="Buron G."/>
            <person name="Chaylann A."/>
            <person name="Dolejs I."/>
            <person name="Forster J."/>
            <person name="Miks M.H."/>
        </authorList>
    </citation>
    <scope>NUCLEOTIDE SEQUENCE</scope>
    <source>
        <strain evidence="3">DSM 10551</strain>
    </source>
</reference>
<evidence type="ECO:0000313" key="2">
    <source>
        <dbReference type="EMBL" id="GAW72605.1"/>
    </source>
</evidence>
<name>A0A224VCE6_9LACO</name>
<evidence type="ECO:0000313" key="4">
    <source>
        <dbReference type="Proteomes" id="UP000214739"/>
    </source>
</evidence>
<dbReference type="Proteomes" id="UP000294668">
    <property type="component" value="Unassembled WGS sequence"/>
</dbReference>
<organism evidence="2 4">
    <name type="scientific">Lentilactobacillus parakefiri</name>
    <dbReference type="NCBI Taxonomy" id="152332"/>
    <lineage>
        <taxon>Bacteria</taxon>
        <taxon>Bacillati</taxon>
        <taxon>Bacillota</taxon>
        <taxon>Bacilli</taxon>
        <taxon>Lactobacillales</taxon>
        <taxon>Lactobacillaceae</taxon>
        <taxon>Lentilactobacillus</taxon>
    </lineage>
</organism>
<reference evidence="3 5" key="2">
    <citation type="journal article" date="2019" name="Appl. Microbiol. Biotechnol.">
        <title>Uncovering carbohydrate metabolism through a genotype-phenotype association study of 56 lactic acid bacteria genomes.</title>
        <authorList>
            <person name="Buron-Moles G."/>
            <person name="Chailyan A."/>
            <person name="Dolejs I."/>
            <person name="Forster J."/>
            <person name="Miks M.H."/>
        </authorList>
    </citation>
    <scope>NUCLEOTIDE SEQUENCE [LARGE SCALE GENOMIC DNA]</scope>
    <source>
        <strain evidence="3 5">DSM 10551</strain>
    </source>
</reference>
<sequence length="147" mass="17016">MKQKLSVSNTHGRPGYLLIEGLVSLVIGVFAIWTIMTMIAYAGNRQNQNVINFHSYLNLLESDRYRFEVRRCQSFKCVLYSPVTSKTYRIEQYQDMIRLTGAYQGHVPSLINVQHVYWTKSRGCLRTEVTFDNGQKCSAYSKLAFKD</sequence>
<dbReference type="EMBL" id="BDGB01000079">
    <property type="protein sequence ID" value="GAW72605.1"/>
    <property type="molecule type" value="Genomic_DNA"/>
</dbReference>
<keyword evidence="1" id="KW-1133">Transmembrane helix</keyword>
<dbReference type="EMBL" id="PUFL01000021">
    <property type="protein sequence ID" value="TDG94232.1"/>
    <property type="molecule type" value="Genomic_DNA"/>
</dbReference>
<dbReference type="Pfam" id="PF15980">
    <property type="entry name" value="ComGF"/>
    <property type="match status" value="1"/>
</dbReference>
<evidence type="ECO:0000256" key="1">
    <source>
        <dbReference type="SAM" id="Phobius"/>
    </source>
</evidence>
<reference evidence="2 4" key="1">
    <citation type="journal article" date="2017" name="Biosci Microbiota Food Health">
        <title>Genomic characterization reconfirms the taxonomic status of Lactobacillus parakefiri.</title>
        <authorList>
            <person name="Tanizawa Y."/>
            <person name="Kobayashi H."/>
            <person name="Kaminuma E."/>
            <person name="Sakamoto M."/>
            <person name="Ohkuma M."/>
            <person name="Nakamura Y."/>
            <person name="Arita M."/>
            <person name="Tohno M."/>
        </authorList>
    </citation>
    <scope>NUCLEOTIDE SEQUENCE [LARGE SCALE GENOMIC DNA]</scope>
    <source>
        <strain evidence="2 4">JCM 8573</strain>
    </source>
</reference>
<feature type="transmembrane region" description="Helical" evidence="1">
    <location>
        <begin position="21"/>
        <end position="43"/>
    </location>
</feature>
<comment type="caution">
    <text evidence="2">The sequence shown here is derived from an EMBL/GenBank/DDBJ whole genome shotgun (WGS) entry which is preliminary data.</text>
</comment>
<evidence type="ECO:0000313" key="3">
    <source>
        <dbReference type="EMBL" id="TDG94232.1"/>
    </source>
</evidence>
<dbReference type="AlphaFoldDB" id="A0A224VCE6"/>
<keyword evidence="5" id="KW-1185">Reference proteome</keyword>